<evidence type="ECO:0000313" key="8">
    <source>
        <dbReference type="EMBL" id="QEG77704.1"/>
    </source>
</evidence>
<proteinExistence type="inferred from homology"/>
<dbReference type="GO" id="GO:0005840">
    <property type="term" value="C:ribosome"/>
    <property type="evidence" value="ECO:0007669"/>
    <property type="project" value="UniProtKB-KW"/>
</dbReference>
<evidence type="ECO:0000256" key="4">
    <source>
        <dbReference type="ARBA" id="ARBA00035295"/>
    </source>
</evidence>
<dbReference type="InterPro" id="IPR035566">
    <property type="entry name" value="Ribosomal_protein_bL20_C"/>
</dbReference>
<accession>A0A5B9RGS0</accession>
<dbReference type="AlphaFoldDB" id="A0A5B9RGS0"/>
<dbReference type="GO" id="GO:0006412">
    <property type="term" value="P:translation"/>
    <property type="evidence" value="ECO:0007669"/>
    <property type="project" value="InterPro"/>
</dbReference>
<dbReference type="PRINTS" id="PR00062">
    <property type="entry name" value="RIBOSOMALL20"/>
</dbReference>
<comment type="subcellular location">
    <subcellularLocation>
        <location evidence="5">Plastid</location>
        <location evidence="5">Chloroplast</location>
    </subcellularLocation>
</comment>
<geneLocation type="chloroplast" evidence="8"/>
<dbReference type="GO" id="GO:0009507">
    <property type="term" value="C:chloroplast"/>
    <property type="evidence" value="ECO:0007669"/>
    <property type="project" value="UniProtKB-SubCell"/>
</dbReference>
<dbReference type="SUPFAM" id="SSF74731">
    <property type="entry name" value="Ribosomal protein L20"/>
    <property type="match status" value="1"/>
</dbReference>
<organism evidence="8">
    <name type="scientific">Microrhizoidea pickettheapsiorum</name>
    <dbReference type="NCBI Taxonomy" id="2604950"/>
    <lineage>
        <taxon>Eukaryota</taxon>
        <taxon>Viridiplantae</taxon>
        <taxon>Chlorophyta</taxon>
        <taxon>Mamiellophyceae</taxon>
        <taxon>Dolichomastigales</taxon>
        <taxon>Dolichomastigales incertae sedis</taxon>
        <taxon>Microrhizoidea</taxon>
    </lineage>
</organism>
<dbReference type="GO" id="GO:0000027">
    <property type="term" value="P:ribosomal large subunit assembly"/>
    <property type="evidence" value="ECO:0007669"/>
    <property type="project" value="UniProtKB-UniRule"/>
</dbReference>
<evidence type="ECO:0000256" key="7">
    <source>
        <dbReference type="RuleBase" id="RU004311"/>
    </source>
</evidence>
<name>A0A5B9RGS0_9CHLO</name>
<evidence type="ECO:0000256" key="2">
    <source>
        <dbReference type="ARBA" id="ARBA00022980"/>
    </source>
</evidence>
<dbReference type="CDD" id="cd07026">
    <property type="entry name" value="Ribosomal_L20"/>
    <property type="match status" value="1"/>
</dbReference>
<dbReference type="Gene3D" id="6.10.160.10">
    <property type="match status" value="1"/>
</dbReference>
<keyword evidence="2 5" id="KW-0689">Ribosomal protein</keyword>
<reference evidence="8" key="1">
    <citation type="journal article" date="2019" name="J. Phycol.">
        <title>A new marine prasinophyte genus alternates between a flagellate and a dominant benthic stage with microrhizoids for adhesion.</title>
        <authorList>
            <person name="Wetherbee R."/>
            <person name="Marcelino V.R."/>
            <person name="Costa J.F."/>
            <person name="Grant B."/>
            <person name="Crawford S."/>
            <person name="Waller R.F."/>
            <person name="Andersen R.A."/>
            <person name="Berry D."/>
            <person name="McFadden G.I."/>
            <person name="Verbruggen H."/>
        </authorList>
    </citation>
    <scope>NUCLEOTIDE SEQUENCE</scope>
</reference>
<keyword evidence="8" id="KW-0934">Plastid</keyword>
<dbReference type="Pfam" id="PF00453">
    <property type="entry name" value="Ribosomal_L20"/>
    <property type="match status" value="1"/>
</dbReference>
<comment type="similarity">
    <text evidence="1 5 6">Belongs to the bacterial ribosomal protein bL20 family.</text>
</comment>
<dbReference type="GO" id="GO:0019843">
    <property type="term" value="F:rRNA binding"/>
    <property type="evidence" value="ECO:0007669"/>
    <property type="project" value="UniProtKB-UniRule"/>
</dbReference>
<evidence type="ECO:0000256" key="5">
    <source>
        <dbReference type="HAMAP-Rule" id="MF_00382"/>
    </source>
</evidence>
<keyword evidence="5 7" id="KW-0699">rRNA-binding</keyword>
<dbReference type="GO" id="GO:0003735">
    <property type="term" value="F:structural constituent of ribosome"/>
    <property type="evidence" value="ECO:0007669"/>
    <property type="project" value="InterPro"/>
</dbReference>
<sequence>MTRVKRGTCARQRRKKLLHLNRSYSGVHSRLFRQAKQQRFKALTSSFVNRKKFQRETRGLWIQRIQCGLKSNLVYFKQNEEVNSLKYNMFIHNLKKKNILFNRKILAQMVLLDPKTFSQLLNYIRNGTS</sequence>
<dbReference type="EMBL" id="MN056173">
    <property type="protein sequence ID" value="QEG77704.1"/>
    <property type="molecule type" value="Genomic_DNA"/>
</dbReference>
<evidence type="ECO:0000256" key="1">
    <source>
        <dbReference type="ARBA" id="ARBA00007698"/>
    </source>
</evidence>
<evidence type="ECO:0000256" key="6">
    <source>
        <dbReference type="RuleBase" id="RU000561"/>
    </source>
</evidence>
<keyword evidence="5 7" id="KW-0694">RNA-binding</keyword>
<comment type="function">
    <text evidence="5 7">Binds directly to 23S ribosomal RNA and is necessary for the in vitro assembly process of the 50S ribosomal subunit. It is not involved in the protein synthesizing functions of that subunit.</text>
</comment>
<dbReference type="HAMAP" id="MF_00382">
    <property type="entry name" value="Ribosomal_bL20"/>
    <property type="match status" value="1"/>
</dbReference>
<dbReference type="RefSeq" id="YP_009692064.1">
    <property type="nucleotide sequence ID" value="NC_044704.1"/>
</dbReference>
<dbReference type="PANTHER" id="PTHR10986">
    <property type="entry name" value="39S RIBOSOMAL PROTEIN L20"/>
    <property type="match status" value="1"/>
</dbReference>
<dbReference type="Gene3D" id="1.10.1900.20">
    <property type="entry name" value="Ribosomal protein L20"/>
    <property type="match status" value="1"/>
</dbReference>
<dbReference type="GO" id="GO:1990904">
    <property type="term" value="C:ribonucleoprotein complex"/>
    <property type="evidence" value="ECO:0007669"/>
    <property type="project" value="UniProtKB-KW"/>
</dbReference>
<dbReference type="GeneID" id="41796942"/>
<keyword evidence="8" id="KW-0150">Chloroplast</keyword>
<protein>
    <recommendedName>
        <fullName evidence="4 5">Large ribosomal subunit protein bL20c</fullName>
    </recommendedName>
</protein>
<evidence type="ECO:0000256" key="3">
    <source>
        <dbReference type="ARBA" id="ARBA00023274"/>
    </source>
</evidence>
<dbReference type="InterPro" id="IPR005813">
    <property type="entry name" value="Ribosomal_bL20"/>
</dbReference>
<gene>
    <name evidence="5 8" type="primary">rpl20</name>
</gene>
<keyword evidence="3 5" id="KW-0687">Ribonucleoprotein</keyword>
<dbReference type="NCBIfam" id="TIGR01032">
    <property type="entry name" value="rplT_bact"/>
    <property type="match status" value="1"/>
</dbReference>